<keyword evidence="6" id="KW-0109">Calcium transport</keyword>
<keyword evidence="15 17" id="KW-0472">Membrane</keyword>
<evidence type="ECO:0000256" key="5">
    <source>
        <dbReference type="ARBA" id="ARBA00022538"/>
    </source>
</evidence>
<evidence type="ECO:0000256" key="7">
    <source>
        <dbReference type="ARBA" id="ARBA00022692"/>
    </source>
</evidence>
<evidence type="ECO:0000256" key="14">
    <source>
        <dbReference type="ARBA" id="ARBA00023065"/>
    </source>
</evidence>
<feature type="transmembrane region" description="Helical" evidence="17">
    <location>
        <begin position="197"/>
        <end position="216"/>
    </location>
</feature>
<feature type="transmembrane region" description="Helical" evidence="17">
    <location>
        <begin position="17"/>
        <end position="36"/>
    </location>
</feature>
<dbReference type="PANTHER" id="PTHR10846:SF74">
    <property type="entry name" value="SODIUM_POTASSIUM_CALCIUM EXCHANGER CG1090-RELATED"/>
    <property type="match status" value="1"/>
</dbReference>
<evidence type="ECO:0000256" key="3">
    <source>
        <dbReference type="ARBA" id="ARBA00022448"/>
    </source>
</evidence>
<dbReference type="GO" id="GO:0005886">
    <property type="term" value="C:plasma membrane"/>
    <property type="evidence" value="ECO:0007669"/>
    <property type="project" value="TreeGrafter"/>
</dbReference>
<evidence type="ECO:0000313" key="19">
    <source>
        <dbReference type="EMBL" id="KAK2712819.1"/>
    </source>
</evidence>
<keyword evidence="3" id="KW-0813">Transport</keyword>
<accession>A0AA88HM58</accession>
<keyword evidence="11" id="KW-0630">Potassium</keyword>
<dbReference type="FunFam" id="1.20.1420.30:FF:000009">
    <property type="entry name" value="sodium/potassium/calcium exchanger 5 isoform X2"/>
    <property type="match status" value="1"/>
</dbReference>
<evidence type="ECO:0000256" key="15">
    <source>
        <dbReference type="ARBA" id="ARBA00023136"/>
    </source>
</evidence>
<sequence length="518" mass="58150">MVEKCEMKLERKKRRKLSPLLIVLILLGCFVVNQLIREEENEGASNELFGQDGSRHLLKLNIRRTPRGRNCTPPSIEEFPDPLISQNARKKGAVVIHFIVAIYMFVSLSIICDDYFVPSLERISESLQIQQDVAGATFMAAGSSAPELATSIIGVFVAQDDIGISGVIGSAVFNVMFVIGSCALFSGSVIYITWWPLTRDCLCYLISIIALLFTIIDEEVTWYEAMVLLTLYCLYIVLMYFNPRIEARLGQFNIPVPETARKIGSIEHERLIPYRSLDEEVGIPTERHLPHEQEGCHRPCVVSVSEEKKAEEENILHSKPWYTYTVMPIQILCKYSIPDCKEEKATKYYIIAFFVSLVWISLFSYIMVWMITIIGFTLGIPDTVMGLTFVAAGASIPDILSSLAVARDGFGDMAVANAIGSNVFDILVCLGLPWFLQTVIAKPGSVVRIISKGMVYSTVSLFSTIIFLVVATHLNKWKLDKKYGCALILWYLFFICVASMYELNIFGEFNPPECHSSV</sequence>
<evidence type="ECO:0000256" key="12">
    <source>
        <dbReference type="ARBA" id="ARBA00022989"/>
    </source>
</evidence>
<keyword evidence="7 17" id="KW-0812">Transmembrane</keyword>
<name>A0AA88HM58_ARTSF</name>
<feature type="domain" description="Sodium/calcium exchanger membrane region" evidence="18">
    <location>
        <begin position="349"/>
        <end position="498"/>
    </location>
</feature>
<feature type="domain" description="Sodium/calcium exchanger membrane region" evidence="18">
    <location>
        <begin position="98"/>
        <end position="240"/>
    </location>
</feature>
<feature type="transmembrane region" description="Helical" evidence="17">
    <location>
        <begin position="92"/>
        <end position="112"/>
    </location>
</feature>
<keyword evidence="20" id="KW-1185">Reference proteome</keyword>
<dbReference type="GO" id="GO:0006874">
    <property type="term" value="P:intracellular calcium ion homeostasis"/>
    <property type="evidence" value="ECO:0007669"/>
    <property type="project" value="TreeGrafter"/>
</dbReference>
<keyword evidence="10" id="KW-0769">Symport</keyword>
<dbReference type="GO" id="GO:0005262">
    <property type="term" value="F:calcium channel activity"/>
    <property type="evidence" value="ECO:0007669"/>
    <property type="project" value="TreeGrafter"/>
</dbReference>
<dbReference type="Proteomes" id="UP001187531">
    <property type="component" value="Unassembled WGS sequence"/>
</dbReference>
<evidence type="ECO:0000256" key="8">
    <source>
        <dbReference type="ARBA" id="ARBA00022729"/>
    </source>
</evidence>
<gene>
    <name evidence="19" type="ORF">QYM36_011496</name>
</gene>
<feature type="transmembrane region" description="Helical" evidence="17">
    <location>
        <begin position="483"/>
        <end position="501"/>
    </location>
</feature>
<proteinExistence type="inferred from homology"/>
<feature type="transmembrane region" description="Helical" evidence="17">
    <location>
        <begin position="413"/>
        <end position="434"/>
    </location>
</feature>
<keyword evidence="9" id="KW-0106">Calcium</keyword>
<dbReference type="GO" id="GO:0015293">
    <property type="term" value="F:symporter activity"/>
    <property type="evidence" value="ECO:0007669"/>
    <property type="project" value="UniProtKB-KW"/>
</dbReference>
<feature type="transmembrane region" description="Helical" evidence="17">
    <location>
        <begin position="222"/>
        <end position="241"/>
    </location>
</feature>
<keyword evidence="13" id="KW-0915">Sodium</keyword>
<dbReference type="EMBL" id="JAVRJZ010000015">
    <property type="protein sequence ID" value="KAK2712819.1"/>
    <property type="molecule type" value="Genomic_DNA"/>
</dbReference>
<dbReference type="FunFam" id="1.20.1420.30:FF:000018">
    <property type="entry name" value="Sodium/potassium/calcium exchanger 2"/>
    <property type="match status" value="1"/>
</dbReference>
<evidence type="ECO:0000256" key="2">
    <source>
        <dbReference type="ARBA" id="ARBA00005364"/>
    </source>
</evidence>
<protein>
    <recommendedName>
        <fullName evidence="18">Sodium/calcium exchanger membrane region domain-containing protein</fullName>
    </recommendedName>
</protein>
<dbReference type="PROSITE" id="PS51257">
    <property type="entry name" value="PROKAR_LIPOPROTEIN"/>
    <property type="match status" value="1"/>
</dbReference>
<evidence type="ECO:0000256" key="4">
    <source>
        <dbReference type="ARBA" id="ARBA00022449"/>
    </source>
</evidence>
<evidence type="ECO:0000256" key="16">
    <source>
        <dbReference type="ARBA" id="ARBA00023201"/>
    </source>
</evidence>
<evidence type="ECO:0000256" key="17">
    <source>
        <dbReference type="SAM" id="Phobius"/>
    </source>
</evidence>
<feature type="transmembrane region" description="Helical" evidence="17">
    <location>
        <begin position="454"/>
        <end position="471"/>
    </location>
</feature>
<feature type="transmembrane region" description="Helical" evidence="17">
    <location>
        <begin position="162"/>
        <end position="185"/>
    </location>
</feature>
<feature type="transmembrane region" description="Helical" evidence="17">
    <location>
        <begin position="348"/>
        <end position="378"/>
    </location>
</feature>
<dbReference type="PANTHER" id="PTHR10846">
    <property type="entry name" value="SODIUM/POTASSIUM/CALCIUM EXCHANGER"/>
    <property type="match status" value="1"/>
</dbReference>
<dbReference type="Gene3D" id="1.20.1420.30">
    <property type="entry name" value="NCX, central ion-binding region"/>
    <property type="match status" value="2"/>
</dbReference>
<evidence type="ECO:0000313" key="20">
    <source>
        <dbReference type="Proteomes" id="UP001187531"/>
    </source>
</evidence>
<evidence type="ECO:0000256" key="1">
    <source>
        <dbReference type="ARBA" id="ARBA00004141"/>
    </source>
</evidence>
<keyword evidence="16" id="KW-0739">Sodium transport</keyword>
<dbReference type="AlphaFoldDB" id="A0AA88HM58"/>
<evidence type="ECO:0000256" key="13">
    <source>
        <dbReference type="ARBA" id="ARBA00023053"/>
    </source>
</evidence>
<dbReference type="GO" id="GO:0008273">
    <property type="term" value="F:calcium, potassium:sodium antiporter activity"/>
    <property type="evidence" value="ECO:0007669"/>
    <property type="project" value="TreeGrafter"/>
</dbReference>
<comment type="similarity">
    <text evidence="2">Belongs to the Ca(2+):cation antiporter (CaCA) (TC 2.A.19) family. SLC24A subfamily.</text>
</comment>
<keyword evidence="14" id="KW-0406">Ion transport</keyword>
<feature type="transmembrane region" description="Helical" evidence="17">
    <location>
        <begin position="384"/>
        <end position="406"/>
    </location>
</feature>
<keyword evidence="12 17" id="KW-1133">Transmembrane helix</keyword>
<evidence type="ECO:0000256" key="10">
    <source>
        <dbReference type="ARBA" id="ARBA00022847"/>
    </source>
</evidence>
<evidence type="ECO:0000259" key="18">
    <source>
        <dbReference type="Pfam" id="PF01699"/>
    </source>
</evidence>
<evidence type="ECO:0000256" key="11">
    <source>
        <dbReference type="ARBA" id="ARBA00022958"/>
    </source>
</evidence>
<evidence type="ECO:0000256" key="9">
    <source>
        <dbReference type="ARBA" id="ARBA00022837"/>
    </source>
</evidence>
<comment type="caution">
    <text evidence="19">The sequence shown here is derived from an EMBL/GenBank/DDBJ whole genome shotgun (WGS) entry which is preliminary data.</text>
</comment>
<dbReference type="NCBIfam" id="TIGR00367">
    <property type="entry name" value="calcium/sodium antiporter"/>
    <property type="match status" value="1"/>
</dbReference>
<dbReference type="InterPro" id="IPR004481">
    <property type="entry name" value="K/Na/Ca-exchanger"/>
</dbReference>
<evidence type="ECO:0000256" key="6">
    <source>
        <dbReference type="ARBA" id="ARBA00022568"/>
    </source>
</evidence>
<organism evidence="19 20">
    <name type="scientific">Artemia franciscana</name>
    <name type="common">Brine shrimp</name>
    <name type="synonym">Artemia sanfranciscana</name>
    <dbReference type="NCBI Taxonomy" id="6661"/>
    <lineage>
        <taxon>Eukaryota</taxon>
        <taxon>Metazoa</taxon>
        <taxon>Ecdysozoa</taxon>
        <taxon>Arthropoda</taxon>
        <taxon>Crustacea</taxon>
        <taxon>Branchiopoda</taxon>
        <taxon>Anostraca</taxon>
        <taxon>Artemiidae</taxon>
        <taxon>Artemia</taxon>
    </lineage>
</organism>
<keyword evidence="4" id="KW-0050">Antiport</keyword>
<dbReference type="InterPro" id="IPR004837">
    <property type="entry name" value="NaCa_Exmemb"/>
</dbReference>
<keyword evidence="5" id="KW-0633">Potassium transport</keyword>
<dbReference type="InterPro" id="IPR044880">
    <property type="entry name" value="NCX_ion-bd_dom_sf"/>
</dbReference>
<feature type="transmembrane region" description="Helical" evidence="17">
    <location>
        <begin position="133"/>
        <end position="156"/>
    </location>
</feature>
<keyword evidence="8" id="KW-0732">Signal</keyword>
<comment type="subcellular location">
    <subcellularLocation>
        <location evidence="1">Membrane</location>
        <topology evidence="1">Multi-pass membrane protein</topology>
    </subcellularLocation>
</comment>
<reference evidence="19" key="1">
    <citation type="submission" date="2023-07" db="EMBL/GenBank/DDBJ databases">
        <title>Chromosome-level genome assembly of Artemia franciscana.</title>
        <authorList>
            <person name="Jo E."/>
        </authorList>
    </citation>
    <scope>NUCLEOTIDE SEQUENCE</scope>
    <source>
        <tissue evidence="19">Whole body</tissue>
    </source>
</reference>
<dbReference type="Pfam" id="PF01699">
    <property type="entry name" value="Na_Ca_ex"/>
    <property type="match status" value="2"/>
</dbReference>